<dbReference type="Pfam" id="PF00076">
    <property type="entry name" value="RRM_1"/>
    <property type="match status" value="1"/>
</dbReference>
<dbReference type="InterPro" id="IPR035979">
    <property type="entry name" value="RBD_domain_sf"/>
</dbReference>
<evidence type="ECO:0000256" key="2">
    <source>
        <dbReference type="PROSITE-ProRule" id="PRU00176"/>
    </source>
</evidence>
<dbReference type="RefSeq" id="XP_065726093.1">
    <property type="nucleotide sequence ID" value="XM_065870021.1"/>
</dbReference>
<reference evidence="5" key="2">
    <citation type="submission" date="2024-02" db="EMBL/GenBank/DDBJ databases">
        <title>Comparative genomics of Cryptococcus and Kwoniella reveals pathogenesis evolution and contrasting modes of karyotype evolution via chromosome fusion or intercentromeric recombination.</title>
        <authorList>
            <person name="Coelho M.A."/>
            <person name="David-Palma M."/>
            <person name="Shea T."/>
            <person name="Bowers K."/>
            <person name="McGinley-Smith S."/>
            <person name="Mohammad A.W."/>
            <person name="Gnirke A."/>
            <person name="Yurkov A.M."/>
            <person name="Nowrousian M."/>
            <person name="Sun S."/>
            <person name="Cuomo C.A."/>
            <person name="Heitman J."/>
        </authorList>
    </citation>
    <scope>NUCLEOTIDE SEQUENCE</scope>
    <source>
        <strain evidence="5">CBS 10118</strain>
    </source>
</reference>
<dbReference type="EMBL" id="CP144543">
    <property type="protein sequence ID" value="WVW83115.1"/>
    <property type="molecule type" value="Genomic_DNA"/>
</dbReference>
<protein>
    <recommendedName>
        <fullName evidence="4">RRM domain-containing protein</fullName>
    </recommendedName>
</protein>
<feature type="domain" description="RRM" evidence="4">
    <location>
        <begin position="556"/>
        <end position="633"/>
    </location>
</feature>
<dbReference type="Gene3D" id="3.30.70.330">
    <property type="match status" value="1"/>
</dbReference>
<dbReference type="InterPro" id="IPR012677">
    <property type="entry name" value="Nucleotide-bd_a/b_plait_sf"/>
</dbReference>
<dbReference type="InterPro" id="IPR052462">
    <property type="entry name" value="SLIRP/GR-RBP-like"/>
</dbReference>
<dbReference type="SMART" id="SM00360">
    <property type="entry name" value="RRM"/>
    <property type="match status" value="1"/>
</dbReference>
<dbReference type="Proteomes" id="UP000092730">
    <property type="component" value="Chromosome 3"/>
</dbReference>
<dbReference type="GO" id="GO:0003723">
    <property type="term" value="F:RNA binding"/>
    <property type="evidence" value="ECO:0007669"/>
    <property type="project" value="UniProtKB-UniRule"/>
</dbReference>
<feature type="region of interest" description="Disordered" evidence="3">
    <location>
        <begin position="656"/>
        <end position="697"/>
    </location>
</feature>
<accession>A0AAJ8M9W9</accession>
<proteinExistence type="predicted"/>
<gene>
    <name evidence="5" type="ORF">I302_105133</name>
</gene>
<name>A0AAJ8M9W9_9TREE</name>
<evidence type="ECO:0000256" key="3">
    <source>
        <dbReference type="SAM" id="MobiDB-lite"/>
    </source>
</evidence>
<feature type="region of interest" description="Disordered" evidence="3">
    <location>
        <begin position="486"/>
        <end position="513"/>
    </location>
</feature>
<feature type="compositionally biased region" description="Low complexity" evidence="3">
    <location>
        <begin position="19"/>
        <end position="33"/>
    </location>
</feature>
<keyword evidence="1 2" id="KW-0694">RNA-binding</keyword>
<dbReference type="PROSITE" id="PS50102">
    <property type="entry name" value="RRM"/>
    <property type="match status" value="1"/>
</dbReference>
<feature type="compositionally biased region" description="Basic and acidic residues" evidence="3">
    <location>
        <begin position="669"/>
        <end position="685"/>
    </location>
</feature>
<keyword evidence="6" id="KW-1185">Reference proteome</keyword>
<evidence type="ECO:0000313" key="5">
    <source>
        <dbReference type="EMBL" id="WVW83115.1"/>
    </source>
</evidence>
<feature type="compositionally biased region" description="Polar residues" evidence="3">
    <location>
        <begin position="1"/>
        <end position="18"/>
    </location>
</feature>
<evidence type="ECO:0000256" key="1">
    <source>
        <dbReference type="ARBA" id="ARBA00022884"/>
    </source>
</evidence>
<sequence length="1002" mass="110215">MSHTTSNSNSIPHESSPNTPATTLVTSPSTPSTKFTSKVIELDHSKQFTSTTPTPLGISNVNIKQNRHHPKMEYVEPLHLPQTQLKHDSRHINYAPKAEAMGKPFQAVKQETQPQVNIPLHTAPAPTGQPINDDTFTVNPLGDTIQPHPHLVQAVIFVNMYPADLSEGALADAMPGCLPIRVKIEPAVPPEVRLLPDMHYDWMSKTGTIEFTSIPLAERALAILVDHATFTPRGVWFSPYPPPYILPHPNPPTAARYIRPTKFVLPPILPPKPRPEDAFRAYFPTPAEVYDAVRPWGSLRSVNSYITEAAEETTVKNEEKENDHRHQWIARVEFWNEEEAKNFDTGFGKTASLLKGSQIFIHAAPLETAHPAMAINFQVPPRMMQHSLPPLQLPSDVTAANIQYVDPSGNSAIQGILAEPTGIMYIPDGSIPPTPASTTLSFFPGIGFPPTPSPINYVPPWAEHNMFAAAELAPDGMAMTPDMTGRRMSRSSMGSLHGRPRTWSLTVGESPDGELKPTGLVADDGTIIQHGPGQHIRPAPIHGPGSNSVSGLVDYSNVFIKNLDPDINSYYLGEVFSNVGQVVSARVMRDDQGRSKGYGFVSFYSPEQAANAIARLHDQKLGRSTISVTLHEPRKLRPEKIAERVAHGLPVAYGRQSSSLPRRSMSPVRTDRVGRGRQPCVEEPRAPGTTDEIRSLSPTSRKLALAKRIASRVRDHARTNSISSTLVEPTIKALAKQDLALVPLLHDKPQLDIRIAECFAAIQSDPLESLVSSRTRTPKVEVERPTDQDLIKLREEVGKIDPLNVDAIVPIMLEMLSPSEWGTIWTHSRVAKKYGLAKQILDKKEEERTAGGIKEERRLETRSASTLDAPPMEEEGGLVPLEDLTIPSLCSLPAQQIMLNLHSENGLKILSTLGVIEASSVEKANNATWVDKVMSKSKVERGVELASVLGKKVDIDTLKRSQKLKMIKGLINSEDEKALCELILYPALLNAKVKSFVESQDK</sequence>
<dbReference type="KEGG" id="kbi:30212820"/>
<reference evidence="5" key="1">
    <citation type="submission" date="2013-07" db="EMBL/GenBank/DDBJ databases">
        <authorList>
            <consortium name="The Broad Institute Genome Sequencing Platform"/>
            <person name="Cuomo C."/>
            <person name="Litvintseva A."/>
            <person name="Chen Y."/>
            <person name="Heitman J."/>
            <person name="Sun S."/>
            <person name="Springer D."/>
            <person name="Dromer F."/>
            <person name="Young S.K."/>
            <person name="Zeng Q."/>
            <person name="Gargeya S."/>
            <person name="Fitzgerald M."/>
            <person name="Abouelleil A."/>
            <person name="Alvarado L."/>
            <person name="Berlin A.M."/>
            <person name="Chapman S.B."/>
            <person name="Dewar J."/>
            <person name="Goldberg J."/>
            <person name="Griggs A."/>
            <person name="Gujja S."/>
            <person name="Hansen M."/>
            <person name="Howarth C."/>
            <person name="Imamovic A."/>
            <person name="Larimer J."/>
            <person name="McCowan C."/>
            <person name="Murphy C."/>
            <person name="Pearson M."/>
            <person name="Priest M."/>
            <person name="Roberts A."/>
            <person name="Saif S."/>
            <person name="Shea T."/>
            <person name="Sykes S."/>
            <person name="Wortman J."/>
            <person name="Nusbaum C."/>
            <person name="Birren B."/>
        </authorList>
    </citation>
    <scope>NUCLEOTIDE SEQUENCE</scope>
    <source>
        <strain evidence="5">CBS 10118</strain>
    </source>
</reference>
<feature type="region of interest" description="Disordered" evidence="3">
    <location>
        <begin position="1"/>
        <end position="33"/>
    </location>
</feature>
<evidence type="ECO:0000259" key="4">
    <source>
        <dbReference type="PROSITE" id="PS50102"/>
    </source>
</evidence>
<dbReference type="GeneID" id="30212820"/>
<evidence type="ECO:0000313" key="6">
    <source>
        <dbReference type="Proteomes" id="UP000092730"/>
    </source>
</evidence>
<dbReference type="SUPFAM" id="SSF54928">
    <property type="entry name" value="RNA-binding domain, RBD"/>
    <property type="match status" value="1"/>
</dbReference>
<dbReference type="PANTHER" id="PTHR48027">
    <property type="entry name" value="HETEROGENEOUS NUCLEAR RIBONUCLEOPROTEIN 87F-RELATED"/>
    <property type="match status" value="1"/>
</dbReference>
<organism evidence="5 6">
    <name type="scientific">Kwoniella bestiolae CBS 10118</name>
    <dbReference type="NCBI Taxonomy" id="1296100"/>
    <lineage>
        <taxon>Eukaryota</taxon>
        <taxon>Fungi</taxon>
        <taxon>Dikarya</taxon>
        <taxon>Basidiomycota</taxon>
        <taxon>Agaricomycotina</taxon>
        <taxon>Tremellomycetes</taxon>
        <taxon>Tremellales</taxon>
        <taxon>Cryptococcaceae</taxon>
        <taxon>Kwoniella</taxon>
    </lineage>
</organism>
<dbReference type="AlphaFoldDB" id="A0AAJ8M9W9"/>
<dbReference type="InterPro" id="IPR000504">
    <property type="entry name" value="RRM_dom"/>
</dbReference>